<feature type="region of interest" description="Disordered" evidence="1">
    <location>
        <begin position="59"/>
        <end position="113"/>
    </location>
</feature>
<reference evidence="3" key="1">
    <citation type="journal article" date="2019" name="Int. J. Syst. Evol. Microbiol.">
        <title>The Global Catalogue of Microorganisms (GCM) 10K type strain sequencing project: providing services to taxonomists for standard genome sequencing and annotation.</title>
        <authorList>
            <consortium name="The Broad Institute Genomics Platform"/>
            <consortium name="The Broad Institute Genome Sequencing Center for Infectious Disease"/>
            <person name="Wu L."/>
            <person name="Ma J."/>
        </authorList>
    </citation>
    <scope>NUCLEOTIDE SEQUENCE [LARGE SCALE GENOMIC DNA]</scope>
    <source>
        <strain evidence="3">NBRC 106310</strain>
    </source>
</reference>
<protein>
    <submittedName>
        <fullName evidence="2">Uncharacterized protein</fullName>
    </submittedName>
</protein>
<dbReference type="Proteomes" id="UP001321543">
    <property type="component" value="Chromosome"/>
</dbReference>
<dbReference type="EMBL" id="AP027728">
    <property type="protein sequence ID" value="BDZ37659.1"/>
    <property type="molecule type" value="Genomic_DNA"/>
</dbReference>
<name>A0ABM8FPV9_9MICO</name>
<evidence type="ECO:0000313" key="2">
    <source>
        <dbReference type="EMBL" id="BDZ37659.1"/>
    </source>
</evidence>
<sequence length="113" mass="11040">MYREHRNGDRGEISGGGEIWCGDGCRGAGGTGILGEHAQVQRAGGALGIRGCVVGIDDDAGDDGRVGDIPRVSAASTAEAPVSDPTSTRGASGCSPSQAAAATASVASNTPTV</sequence>
<organism evidence="2 3">
    <name type="scientific">Microbacterium suwonense</name>
    <dbReference type="NCBI Taxonomy" id="683047"/>
    <lineage>
        <taxon>Bacteria</taxon>
        <taxon>Bacillati</taxon>
        <taxon>Actinomycetota</taxon>
        <taxon>Actinomycetes</taxon>
        <taxon>Micrococcales</taxon>
        <taxon>Microbacteriaceae</taxon>
        <taxon>Microbacterium</taxon>
    </lineage>
</organism>
<proteinExistence type="predicted"/>
<keyword evidence="3" id="KW-1185">Reference proteome</keyword>
<gene>
    <name evidence="2" type="ORF">GCM10025863_02730</name>
</gene>
<accession>A0ABM8FPV9</accession>
<evidence type="ECO:0000313" key="3">
    <source>
        <dbReference type="Proteomes" id="UP001321543"/>
    </source>
</evidence>
<evidence type="ECO:0000256" key="1">
    <source>
        <dbReference type="SAM" id="MobiDB-lite"/>
    </source>
</evidence>
<feature type="compositionally biased region" description="Low complexity" evidence="1">
    <location>
        <begin position="95"/>
        <end position="113"/>
    </location>
</feature>